<proteinExistence type="predicted"/>
<dbReference type="Proteomes" id="UP000007431">
    <property type="component" value="Unassembled WGS sequence"/>
</dbReference>
<keyword evidence="3" id="KW-1185">Reference proteome</keyword>
<dbReference type="InParanoid" id="D8PJT9"/>
<dbReference type="GeneID" id="9588258"/>
<dbReference type="EMBL" id="GL377302">
    <property type="protein sequence ID" value="EFJ01875.1"/>
    <property type="molecule type" value="Genomic_DNA"/>
</dbReference>
<name>D8PJT9_SCHCM</name>
<evidence type="ECO:0000313" key="2">
    <source>
        <dbReference type="EMBL" id="EFJ01875.1"/>
    </source>
</evidence>
<sequence>MTEIADVPNAGDSPISELHLAVDEYYSDRGRMYKCRSPLDFLSDHERMAAAKHLPLNLEERAIVNRLGVDILRPSLERVIQATPTLASLSPVDRQVIEVLFRLDAATLIPHKQALIDEFCSEATVLLEAKTHHFHPNSTTPSNTANSLFSLLVAVSRETHGLIIIDLWVRANLIPAMERVSHVLQSSAIARSSLELKTDQPMASSEPVVSLIPAELEQTISIATTSVSGVQEDVTSTGGVAEVATVVDPVSNAPAVSSFEVIALPEELASSLLEETRESSDILLLQSFLIGFSQAPQKRKNEDQPEMSSPPLKKAKTTAGALKRATSMACRIPVARKSTAIDKGKEVAAPPSDGESAAPKMKGSRSAAFLRKPFGPTPPLPKWKPLCRVGFPISLRQLGARGIILFNLGALEGMQRVPTFNPFPGPHACASD</sequence>
<accession>D8PJT9</accession>
<dbReference type="HOGENOM" id="CLU_634850_0_0_1"/>
<reference evidence="2 3" key="1">
    <citation type="journal article" date="2010" name="Nat. Biotechnol.">
        <title>Genome sequence of the model mushroom Schizophyllum commune.</title>
        <authorList>
            <person name="Ohm R.A."/>
            <person name="de Jong J.F."/>
            <person name="Lugones L.G."/>
            <person name="Aerts A."/>
            <person name="Kothe E."/>
            <person name="Stajich J.E."/>
            <person name="de Vries R.P."/>
            <person name="Record E."/>
            <person name="Levasseur A."/>
            <person name="Baker S.E."/>
            <person name="Bartholomew K.A."/>
            <person name="Coutinho P.M."/>
            <person name="Erdmann S."/>
            <person name="Fowler T.J."/>
            <person name="Gathman A.C."/>
            <person name="Lombard V."/>
            <person name="Henrissat B."/>
            <person name="Knabe N."/>
            <person name="Kuees U."/>
            <person name="Lilly W.W."/>
            <person name="Lindquist E."/>
            <person name="Lucas S."/>
            <person name="Magnuson J.K."/>
            <person name="Piumi F."/>
            <person name="Raudaskoski M."/>
            <person name="Salamov A."/>
            <person name="Schmutz J."/>
            <person name="Schwarze F.W.M.R."/>
            <person name="vanKuyk P.A."/>
            <person name="Horton J.S."/>
            <person name="Grigoriev I.V."/>
            <person name="Woesten H.A.B."/>
        </authorList>
    </citation>
    <scope>NUCLEOTIDE SEQUENCE [LARGE SCALE GENOMIC DNA]</scope>
    <source>
        <strain evidence="3">H4-8 / FGSC 9210</strain>
    </source>
</reference>
<protein>
    <submittedName>
        <fullName evidence="2">Uncharacterized protein</fullName>
    </submittedName>
</protein>
<feature type="region of interest" description="Disordered" evidence="1">
    <location>
        <begin position="296"/>
        <end position="315"/>
    </location>
</feature>
<dbReference type="AlphaFoldDB" id="D8PJT9"/>
<evidence type="ECO:0000313" key="3">
    <source>
        <dbReference type="Proteomes" id="UP000007431"/>
    </source>
</evidence>
<dbReference type="OrthoDB" id="10661812at2759"/>
<gene>
    <name evidence="2" type="ORF">SCHCODRAFT_230808</name>
</gene>
<dbReference type="RefSeq" id="XP_003036777.1">
    <property type="nucleotide sequence ID" value="XM_003036731.1"/>
</dbReference>
<organism evidence="3">
    <name type="scientific">Schizophyllum commune (strain H4-8 / FGSC 9210)</name>
    <name type="common">Split gill fungus</name>
    <dbReference type="NCBI Taxonomy" id="578458"/>
    <lineage>
        <taxon>Eukaryota</taxon>
        <taxon>Fungi</taxon>
        <taxon>Dikarya</taxon>
        <taxon>Basidiomycota</taxon>
        <taxon>Agaricomycotina</taxon>
        <taxon>Agaricomycetes</taxon>
        <taxon>Agaricomycetidae</taxon>
        <taxon>Agaricales</taxon>
        <taxon>Schizophyllaceae</taxon>
        <taxon>Schizophyllum</taxon>
    </lineage>
</organism>
<evidence type="ECO:0000256" key="1">
    <source>
        <dbReference type="SAM" id="MobiDB-lite"/>
    </source>
</evidence>
<feature type="region of interest" description="Disordered" evidence="1">
    <location>
        <begin position="342"/>
        <end position="362"/>
    </location>
</feature>
<dbReference type="VEuPathDB" id="FungiDB:SCHCODRAFT_01166225"/>
<dbReference type="KEGG" id="scm:SCHCO_01166225"/>